<dbReference type="OrthoDB" id="2103474at2759"/>
<feature type="compositionally biased region" description="Basic and acidic residues" evidence="1">
    <location>
        <begin position="192"/>
        <end position="207"/>
    </location>
</feature>
<feature type="region of interest" description="Disordered" evidence="1">
    <location>
        <begin position="176"/>
        <end position="220"/>
    </location>
</feature>
<evidence type="ECO:0000313" key="2">
    <source>
        <dbReference type="EMBL" id="KLO14254.1"/>
    </source>
</evidence>
<dbReference type="EMBL" id="KQ085946">
    <property type="protein sequence ID" value="KLO14254.1"/>
    <property type="molecule type" value="Genomic_DNA"/>
</dbReference>
<dbReference type="Pfam" id="PF13430">
    <property type="entry name" value="DUF4112"/>
    <property type="match status" value="1"/>
</dbReference>
<gene>
    <name evidence="2" type="ORF">SCHPADRAFT_903434</name>
</gene>
<accession>A0A0H2RQV1</accession>
<keyword evidence="3" id="KW-1185">Reference proteome</keyword>
<evidence type="ECO:0008006" key="4">
    <source>
        <dbReference type="Google" id="ProtNLM"/>
    </source>
</evidence>
<dbReference type="PANTHER" id="PTHR35519">
    <property type="entry name" value="MEMBRANE PROTEINS"/>
    <property type="match status" value="1"/>
</dbReference>
<evidence type="ECO:0000256" key="1">
    <source>
        <dbReference type="SAM" id="MobiDB-lite"/>
    </source>
</evidence>
<protein>
    <recommendedName>
        <fullName evidence="4">DUF4112 domain-containing protein</fullName>
    </recommendedName>
</protein>
<dbReference type="STRING" id="27342.A0A0H2RQV1"/>
<evidence type="ECO:0000313" key="3">
    <source>
        <dbReference type="Proteomes" id="UP000053477"/>
    </source>
</evidence>
<dbReference type="PANTHER" id="PTHR35519:SF2">
    <property type="entry name" value="PH DOMAIN PROTEIN"/>
    <property type="match status" value="1"/>
</dbReference>
<dbReference type="AlphaFoldDB" id="A0A0H2RQV1"/>
<dbReference type="InParanoid" id="A0A0H2RQV1"/>
<name>A0A0H2RQV1_9AGAM</name>
<sequence length="220" mass="24610">MSEKFLYKAGLKVMKKNLSQYETQDPLYENYVDKKGKTRQRKREIPPGLSKRDANILKSVNRRAHYLDKGFNFCGLRFGWTAIIGIIPMAGDIADATLNYYLVVRKARQADLPGWLVRRMLLNNMISAGIGCVPIAGDIAIAVFKANSQNARLLRDYLEIRGQEYLKAEAEGRLPLEDKTKGKGSKKSKGKGKAEEKSKEEQLEDVKPGAGMKVGESVTV</sequence>
<proteinExistence type="predicted"/>
<feature type="compositionally biased region" description="Basic residues" evidence="1">
    <location>
        <begin position="182"/>
        <end position="191"/>
    </location>
</feature>
<reference evidence="2 3" key="1">
    <citation type="submission" date="2015-04" db="EMBL/GenBank/DDBJ databases">
        <title>Complete genome sequence of Schizopora paradoxa KUC8140, a cosmopolitan wood degrader in East Asia.</title>
        <authorList>
            <consortium name="DOE Joint Genome Institute"/>
            <person name="Min B."/>
            <person name="Park H."/>
            <person name="Jang Y."/>
            <person name="Kim J.-J."/>
            <person name="Kim K.H."/>
            <person name="Pangilinan J."/>
            <person name="Lipzen A."/>
            <person name="Riley R."/>
            <person name="Grigoriev I.V."/>
            <person name="Spatafora J.W."/>
            <person name="Choi I.-G."/>
        </authorList>
    </citation>
    <scope>NUCLEOTIDE SEQUENCE [LARGE SCALE GENOMIC DNA]</scope>
    <source>
        <strain evidence="2 3">KUC8140</strain>
    </source>
</reference>
<organism evidence="2 3">
    <name type="scientific">Schizopora paradoxa</name>
    <dbReference type="NCBI Taxonomy" id="27342"/>
    <lineage>
        <taxon>Eukaryota</taxon>
        <taxon>Fungi</taxon>
        <taxon>Dikarya</taxon>
        <taxon>Basidiomycota</taxon>
        <taxon>Agaricomycotina</taxon>
        <taxon>Agaricomycetes</taxon>
        <taxon>Hymenochaetales</taxon>
        <taxon>Schizoporaceae</taxon>
        <taxon>Schizopora</taxon>
    </lineage>
</organism>
<dbReference type="Proteomes" id="UP000053477">
    <property type="component" value="Unassembled WGS sequence"/>
</dbReference>
<dbReference type="InterPro" id="IPR025187">
    <property type="entry name" value="DUF4112"/>
</dbReference>